<dbReference type="Proteomes" id="UP000800093">
    <property type="component" value="Unassembled WGS sequence"/>
</dbReference>
<evidence type="ECO:0000256" key="3">
    <source>
        <dbReference type="SAM" id="SignalP"/>
    </source>
</evidence>
<comment type="caution">
    <text evidence="4">The sequence shown here is derived from an EMBL/GenBank/DDBJ whole genome shotgun (WGS) entry which is preliminary data.</text>
</comment>
<accession>A0A9P4KE93</accession>
<evidence type="ECO:0000313" key="5">
    <source>
        <dbReference type="Proteomes" id="UP000800093"/>
    </source>
</evidence>
<proteinExistence type="predicted"/>
<evidence type="ECO:0000313" key="4">
    <source>
        <dbReference type="EMBL" id="KAF2266267.1"/>
    </source>
</evidence>
<reference evidence="5" key="1">
    <citation type="journal article" date="2020" name="Stud. Mycol.">
        <title>101 Dothideomycetes genomes: A test case for predicting lifestyles and emergence of pathogens.</title>
        <authorList>
            <person name="Haridas S."/>
            <person name="Albert R."/>
            <person name="Binder M."/>
            <person name="Bloem J."/>
            <person name="LaButti K."/>
            <person name="Salamov A."/>
            <person name="Andreopoulos B."/>
            <person name="Baker S."/>
            <person name="Barry K."/>
            <person name="Bills G."/>
            <person name="Bluhm B."/>
            <person name="Cannon C."/>
            <person name="Castanera R."/>
            <person name="Culley D."/>
            <person name="Daum C."/>
            <person name="Ezra D."/>
            <person name="Gonzalez J."/>
            <person name="Henrissat B."/>
            <person name="Kuo A."/>
            <person name="Liang C."/>
            <person name="Lipzen A."/>
            <person name="Lutzoni F."/>
            <person name="Magnuson J."/>
            <person name="Mondo S."/>
            <person name="Nolan M."/>
            <person name="Ohm R."/>
            <person name="Pangilinan J."/>
            <person name="Park H.-J."/>
            <person name="Ramirez L."/>
            <person name="Alfaro M."/>
            <person name="Sun H."/>
            <person name="Tritt A."/>
            <person name="Yoshinaga Y."/>
            <person name="Zwiers L.-H."/>
            <person name="Turgeon B."/>
            <person name="Goodwin S."/>
            <person name="Spatafora J."/>
            <person name="Crous P."/>
            <person name="Grigoriev I."/>
        </authorList>
    </citation>
    <scope>NUCLEOTIDE SEQUENCE [LARGE SCALE GENOMIC DNA]</scope>
    <source>
        <strain evidence="5">CBS 304.66</strain>
    </source>
</reference>
<dbReference type="OrthoDB" id="5426355at2759"/>
<feature type="compositionally biased region" description="Polar residues" evidence="1">
    <location>
        <begin position="249"/>
        <end position="268"/>
    </location>
</feature>
<gene>
    <name evidence="4" type="ORF">CC78DRAFT_531670</name>
</gene>
<keyword evidence="2" id="KW-1133">Transmembrane helix</keyword>
<keyword evidence="5" id="KW-1185">Reference proteome</keyword>
<feature type="region of interest" description="Disordered" evidence="1">
    <location>
        <begin position="211"/>
        <end position="305"/>
    </location>
</feature>
<feature type="chain" id="PRO_5040479535" description="Integral membrane protein" evidence="3">
    <location>
        <begin position="17"/>
        <end position="392"/>
    </location>
</feature>
<keyword evidence="2" id="KW-0812">Transmembrane</keyword>
<feature type="signal peptide" evidence="3">
    <location>
        <begin position="1"/>
        <end position="16"/>
    </location>
</feature>
<keyword evidence="3" id="KW-0732">Signal</keyword>
<evidence type="ECO:0008006" key="6">
    <source>
        <dbReference type="Google" id="ProtNLM"/>
    </source>
</evidence>
<evidence type="ECO:0000256" key="1">
    <source>
        <dbReference type="SAM" id="MobiDB-lite"/>
    </source>
</evidence>
<sequence length="392" mass="41394">MRRLLPILMVAASVVAEGVVDYSKLPDCAQQCTVFKDAEANCVPPRALTTDQSTYQSCFCSSALILDLHSSGAPCQSTPQQTICSAEDATKISQYYIGLCNGPVVAPPEASTTTAAETTGTATTTAATGTSTVGAAGVGQGANAGQTDKKESWWSGHWQWILMVIIIAIAIVFFWVGGVWLRRRHDRKKDAARANVGACDPPPGGMVMSGGRDGSLNTNSVGNGLLRSPPPLSVPSQSVAGLPPRQRSRTNTLQSFRGHGNSSRTSLAQPVVWGPHQHQAFAHGNSNGSPGPSVPPSPTLGITPPNPIMRNHEAMRSEPRFNNPGVYSSAHRPHTALDGAIQGNEGPNIREGSVRVLNSVRSDPTLSPHIEGQTAEFGEVTPQKHKKLHRGG</sequence>
<feature type="transmembrane region" description="Helical" evidence="2">
    <location>
        <begin position="158"/>
        <end position="181"/>
    </location>
</feature>
<evidence type="ECO:0000256" key="2">
    <source>
        <dbReference type="SAM" id="Phobius"/>
    </source>
</evidence>
<dbReference type="EMBL" id="ML986599">
    <property type="protein sequence ID" value="KAF2266267.1"/>
    <property type="molecule type" value="Genomic_DNA"/>
</dbReference>
<keyword evidence="2" id="KW-0472">Membrane</keyword>
<organism evidence="4 5">
    <name type="scientific">Lojkania enalia</name>
    <dbReference type="NCBI Taxonomy" id="147567"/>
    <lineage>
        <taxon>Eukaryota</taxon>
        <taxon>Fungi</taxon>
        <taxon>Dikarya</taxon>
        <taxon>Ascomycota</taxon>
        <taxon>Pezizomycotina</taxon>
        <taxon>Dothideomycetes</taxon>
        <taxon>Pleosporomycetidae</taxon>
        <taxon>Pleosporales</taxon>
        <taxon>Pleosporales incertae sedis</taxon>
        <taxon>Lojkania</taxon>
    </lineage>
</organism>
<name>A0A9P4KE93_9PLEO</name>
<dbReference type="AlphaFoldDB" id="A0A9P4KE93"/>
<protein>
    <recommendedName>
        <fullName evidence="6">Integral membrane protein</fullName>
    </recommendedName>
</protein>